<dbReference type="Pfam" id="PF13579">
    <property type="entry name" value="Glyco_trans_4_4"/>
    <property type="match status" value="1"/>
</dbReference>
<evidence type="ECO:0000259" key="1">
    <source>
        <dbReference type="Pfam" id="PF00534"/>
    </source>
</evidence>
<evidence type="ECO:0000259" key="2">
    <source>
        <dbReference type="Pfam" id="PF13579"/>
    </source>
</evidence>
<dbReference type="AlphaFoldDB" id="A0A426U7P4"/>
<dbReference type="Gene3D" id="3.40.50.2000">
    <property type="entry name" value="Glycogen Phosphorylase B"/>
    <property type="match status" value="2"/>
</dbReference>
<dbReference type="InterPro" id="IPR001296">
    <property type="entry name" value="Glyco_trans_1"/>
</dbReference>
<name>A0A426U7P4_9CHLR</name>
<dbReference type="SUPFAM" id="SSF53756">
    <property type="entry name" value="UDP-Glycosyltransferase/glycogen phosphorylase"/>
    <property type="match status" value="1"/>
</dbReference>
<feature type="domain" description="Glycosyltransferase subfamily 4-like N-terminal" evidence="2">
    <location>
        <begin position="16"/>
        <end position="242"/>
    </location>
</feature>
<keyword evidence="3" id="KW-0808">Transferase</keyword>
<dbReference type="PANTHER" id="PTHR45947">
    <property type="entry name" value="SULFOQUINOVOSYL TRANSFERASE SQD2"/>
    <property type="match status" value="1"/>
</dbReference>
<dbReference type="Pfam" id="PF00534">
    <property type="entry name" value="Glycos_transf_1"/>
    <property type="match status" value="1"/>
</dbReference>
<feature type="domain" description="Glycosyl transferase family 1" evidence="1">
    <location>
        <begin position="254"/>
        <end position="411"/>
    </location>
</feature>
<gene>
    <name evidence="3" type="ORF">EI684_03510</name>
</gene>
<dbReference type="EMBL" id="RSAS01000138">
    <property type="protein sequence ID" value="RRR76142.1"/>
    <property type="molecule type" value="Genomic_DNA"/>
</dbReference>
<dbReference type="CDD" id="cd03823">
    <property type="entry name" value="GT4_ExpE7-like"/>
    <property type="match status" value="1"/>
</dbReference>
<comment type="caution">
    <text evidence="3">The sequence shown here is derived from an EMBL/GenBank/DDBJ whole genome shotgun (WGS) entry which is preliminary data.</text>
</comment>
<dbReference type="InterPro" id="IPR028098">
    <property type="entry name" value="Glyco_trans_4-like_N"/>
</dbReference>
<reference evidence="3 4" key="1">
    <citation type="submission" date="2018-12" db="EMBL/GenBank/DDBJ databases">
        <title>Genome Sequence of Candidatus Viridilinea halotolerans isolated from saline sulfide-rich spring.</title>
        <authorList>
            <person name="Grouzdev D.S."/>
            <person name="Burganskaya E.I."/>
            <person name="Krutkina M.S."/>
            <person name="Sukhacheva M.V."/>
            <person name="Gorlenko V.M."/>
        </authorList>
    </citation>
    <scope>NUCLEOTIDE SEQUENCE [LARGE SCALE GENOMIC DNA]</scope>
    <source>
        <strain evidence="3">Chok-6</strain>
    </source>
</reference>
<evidence type="ECO:0000313" key="4">
    <source>
        <dbReference type="Proteomes" id="UP000280307"/>
    </source>
</evidence>
<sequence>MRILITVHGYPPGQQGGAERRAERTARAMRERGHEVAVLAIESDNAPHAEVRVQERIHDGVRVREVAFNGGANDDPLRYSYDHPDLGMIASNFMDQYKPQLMHLFSGYLWGASALDAATAHGVRTIVDLTDYWWLCHQINLLTPLGERCDEPSAARCARCYAERQRRFRIPARLVPKATSFAWDRLQPTSSLGRLLGLPAQEARAQRLQRALATVDRLLAPSRFLADFYGHHGIDKAKITVARQGVELKQCVVRKPSTTLRVGYIGQVKPHKGVDLLLDAWKLLTGPRPRKLAIYGADAGHQHYGQHLVETLGDLPDAAWHGTFAGAEVWDVLADLDVVVIPSRWVENSPNSILEAQAVGVAVVGSNLGGIAELIEHEKNGLLFQVDDAEDLAKNLQRLLDEPELLPRLRTNPLPFRSHGAVMDDLEQIYHSTLTGASMAGRSLLQRVVR</sequence>
<accession>A0A426U7P4</accession>
<protein>
    <submittedName>
        <fullName evidence="3">Glycosyltransferase</fullName>
    </submittedName>
</protein>
<dbReference type="Proteomes" id="UP000280307">
    <property type="component" value="Unassembled WGS sequence"/>
</dbReference>
<proteinExistence type="predicted"/>
<dbReference type="PANTHER" id="PTHR45947:SF3">
    <property type="entry name" value="SULFOQUINOVOSYL TRANSFERASE SQD2"/>
    <property type="match status" value="1"/>
</dbReference>
<dbReference type="InterPro" id="IPR050194">
    <property type="entry name" value="Glycosyltransferase_grp1"/>
</dbReference>
<dbReference type="GO" id="GO:0016757">
    <property type="term" value="F:glycosyltransferase activity"/>
    <property type="evidence" value="ECO:0007669"/>
    <property type="project" value="InterPro"/>
</dbReference>
<organism evidence="3 4">
    <name type="scientific">Candidatus Viridilinea halotolerans</name>
    <dbReference type="NCBI Taxonomy" id="2491704"/>
    <lineage>
        <taxon>Bacteria</taxon>
        <taxon>Bacillati</taxon>
        <taxon>Chloroflexota</taxon>
        <taxon>Chloroflexia</taxon>
        <taxon>Chloroflexales</taxon>
        <taxon>Chloroflexineae</taxon>
        <taxon>Oscillochloridaceae</taxon>
        <taxon>Candidatus Viridilinea</taxon>
    </lineage>
</organism>
<evidence type="ECO:0000313" key="3">
    <source>
        <dbReference type="EMBL" id="RRR76142.1"/>
    </source>
</evidence>